<keyword evidence="1" id="KW-0472">Membrane</keyword>
<dbReference type="AlphaFoldDB" id="A0A6P1Q4W4"/>
<feature type="transmembrane region" description="Helical" evidence="1">
    <location>
        <begin position="133"/>
        <end position="153"/>
    </location>
</feature>
<evidence type="ECO:0000313" key="3">
    <source>
        <dbReference type="Proteomes" id="UP000464053"/>
    </source>
</evidence>
<keyword evidence="1" id="KW-1133">Transmembrane helix</keyword>
<protein>
    <recommendedName>
        <fullName evidence="4">Conjugal transfer entry exclusion protein TraS</fullName>
    </recommendedName>
</protein>
<evidence type="ECO:0008006" key="4">
    <source>
        <dbReference type="Google" id="ProtNLM"/>
    </source>
</evidence>
<sequence length="176" mass="20088">MMTYEEIQKDSKEIINIICSSQRKIPGFFSMFGKVKYHFIIYCVLGGVSYFSLPLPKNIGLWLFFVAFGLFHWVVIFSFIATYANLSNMIGDERLKELSLVKVIARKINFYGLVWLVLLIVCGVSGIFTEWSILPLVIGNMIVTFLMAIVFNIDISRYQISSIIGAVKAVRNKSYN</sequence>
<keyword evidence="1" id="KW-0812">Transmembrane</keyword>
<feature type="transmembrane region" description="Helical" evidence="1">
    <location>
        <begin position="35"/>
        <end position="53"/>
    </location>
</feature>
<feature type="transmembrane region" description="Helical" evidence="1">
    <location>
        <begin position="59"/>
        <end position="87"/>
    </location>
</feature>
<evidence type="ECO:0000313" key="2">
    <source>
        <dbReference type="EMBL" id="QHM74016.1"/>
    </source>
</evidence>
<feature type="transmembrane region" description="Helical" evidence="1">
    <location>
        <begin position="108"/>
        <end position="127"/>
    </location>
</feature>
<dbReference type="RefSeq" id="WP_160623767.1">
    <property type="nucleotide sequence ID" value="NZ_CP028272.1"/>
</dbReference>
<accession>A0A6P1Q4W4</accession>
<dbReference type="Proteomes" id="UP000464053">
    <property type="component" value="Plasmid unnamed1"/>
</dbReference>
<gene>
    <name evidence="2" type="ORF">C7M51_04377</name>
</gene>
<evidence type="ECO:0000256" key="1">
    <source>
        <dbReference type="SAM" id="Phobius"/>
    </source>
</evidence>
<keyword evidence="2" id="KW-0614">Plasmid</keyword>
<dbReference type="OrthoDB" id="6556240at2"/>
<dbReference type="EMBL" id="CP028272">
    <property type="protein sequence ID" value="QHM74016.1"/>
    <property type="molecule type" value="Genomic_DNA"/>
</dbReference>
<reference evidence="2 3" key="1">
    <citation type="submission" date="2018-03" db="EMBL/GenBank/DDBJ databases">
        <title>Pantoea intestinalis SRCM103226 isolated form the mealworm.</title>
        <authorList>
            <person name="Jeong D.-Y."/>
            <person name="Kim J.W."/>
        </authorList>
    </citation>
    <scope>NUCLEOTIDE SEQUENCE [LARGE SCALE GENOMIC DNA]</scope>
    <source>
        <strain evidence="2 3">SRCM103226</strain>
        <plasmid evidence="2 3">unnamed1</plasmid>
    </source>
</reference>
<proteinExistence type="predicted"/>
<dbReference type="KEGG" id="mint:C7M51_04377"/>
<geneLocation type="plasmid" evidence="2 3">
    <name>unnamed1</name>
</geneLocation>
<name>A0A6P1Q4W4_9GAMM</name>
<organism evidence="2 3">
    <name type="scientific">Mixta intestinalis</name>
    <dbReference type="NCBI Taxonomy" id="1615494"/>
    <lineage>
        <taxon>Bacteria</taxon>
        <taxon>Pseudomonadati</taxon>
        <taxon>Pseudomonadota</taxon>
        <taxon>Gammaproteobacteria</taxon>
        <taxon>Enterobacterales</taxon>
        <taxon>Erwiniaceae</taxon>
        <taxon>Mixta</taxon>
    </lineage>
</organism>
<keyword evidence="3" id="KW-1185">Reference proteome</keyword>